<dbReference type="Proteomes" id="UP000294678">
    <property type="component" value="Unassembled WGS sequence"/>
</dbReference>
<dbReference type="PROSITE" id="PS50110">
    <property type="entry name" value="RESPONSE_REGULATORY"/>
    <property type="match status" value="1"/>
</dbReference>
<feature type="modified residue" description="4-aspartylphosphate" evidence="1">
    <location>
        <position position="53"/>
    </location>
</feature>
<dbReference type="InterPro" id="IPR007492">
    <property type="entry name" value="LytTR_DNA-bd_dom"/>
</dbReference>
<dbReference type="Gene3D" id="2.40.50.1020">
    <property type="entry name" value="LytTr DNA-binding domain"/>
    <property type="match status" value="1"/>
</dbReference>
<dbReference type="AlphaFoldDB" id="A0AA46DZQ8"/>
<organism evidence="4 5">
    <name type="scientific">Hypnocyclicus thermotrophus</name>
    <dbReference type="NCBI Taxonomy" id="1627895"/>
    <lineage>
        <taxon>Bacteria</taxon>
        <taxon>Fusobacteriati</taxon>
        <taxon>Fusobacteriota</taxon>
        <taxon>Fusobacteriia</taxon>
        <taxon>Fusobacteriales</taxon>
        <taxon>Fusobacteriaceae</taxon>
        <taxon>Hypnocyclicus</taxon>
    </lineage>
</organism>
<dbReference type="SMART" id="SM00448">
    <property type="entry name" value="REC"/>
    <property type="match status" value="1"/>
</dbReference>
<dbReference type="PROSITE" id="PS50930">
    <property type="entry name" value="HTH_LYTTR"/>
    <property type="match status" value="1"/>
</dbReference>
<evidence type="ECO:0000313" key="5">
    <source>
        <dbReference type="Proteomes" id="UP000294678"/>
    </source>
</evidence>
<dbReference type="InterPro" id="IPR001789">
    <property type="entry name" value="Sig_transdc_resp-reg_receiver"/>
</dbReference>
<evidence type="ECO:0000259" key="2">
    <source>
        <dbReference type="PROSITE" id="PS50110"/>
    </source>
</evidence>
<feature type="domain" description="Response regulatory" evidence="2">
    <location>
        <begin position="2"/>
        <end position="116"/>
    </location>
</feature>
<dbReference type="RefSeq" id="WP_134112846.1">
    <property type="nucleotide sequence ID" value="NZ_SOBG01000003.1"/>
</dbReference>
<dbReference type="Gene3D" id="3.40.50.2300">
    <property type="match status" value="1"/>
</dbReference>
<proteinExistence type="predicted"/>
<keyword evidence="5" id="KW-1185">Reference proteome</keyword>
<sequence length="241" mass="28898">MNCIIVDDEFPSREELKYFINEFSNIEILDEFENPLEVIKFLKDYRIDIVFLDINMPGIDGMSLAEIIKGLYDDIKIVFITAYAEYAIDAFRVKAYDYILKPYSEETIIKCLMKLTNNEEIDEKKEKKNRGIDGVVGWFKEKMYVLDYDEILFIEACERESKIYTKHNIYIAKSKISDFEEKLPLKKFFRTHRSYIVNLEKIEEIIPWFNNTYKLKIKDFDEEVLVSRNNIKEFRIIMNMI</sequence>
<evidence type="ECO:0000256" key="1">
    <source>
        <dbReference type="PROSITE-ProRule" id="PRU00169"/>
    </source>
</evidence>
<accession>A0AA46DZQ8</accession>
<comment type="caution">
    <text evidence="4">The sequence shown here is derived from an EMBL/GenBank/DDBJ whole genome shotgun (WGS) entry which is preliminary data.</text>
</comment>
<feature type="domain" description="HTH LytTR-type" evidence="3">
    <location>
        <begin position="140"/>
        <end position="240"/>
    </location>
</feature>
<reference evidence="4 5" key="1">
    <citation type="submission" date="2019-03" db="EMBL/GenBank/DDBJ databases">
        <title>Genomic Encyclopedia of Type Strains, Phase IV (KMG-IV): sequencing the most valuable type-strain genomes for metagenomic binning, comparative biology and taxonomic classification.</title>
        <authorList>
            <person name="Goeker M."/>
        </authorList>
    </citation>
    <scope>NUCLEOTIDE SEQUENCE [LARGE SCALE GENOMIC DNA]</scope>
    <source>
        <strain evidence="4 5">DSM 100055</strain>
    </source>
</reference>
<keyword evidence="1" id="KW-0597">Phosphoprotein</keyword>
<dbReference type="InterPro" id="IPR011006">
    <property type="entry name" value="CheY-like_superfamily"/>
</dbReference>
<evidence type="ECO:0000259" key="3">
    <source>
        <dbReference type="PROSITE" id="PS50930"/>
    </source>
</evidence>
<dbReference type="PANTHER" id="PTHR37299:SF1">
    <property type="entry name" value="STAGE 0 SPORULATION PROTEIN A HOMOLOG"/>
    <property type="match status" value="1"/>
</dbReference>
<dbReference type="GO" id="GO:0003677">
    <property type="term" value="F:DNA binding"/>
    <property type="evidence" value="ECO:0007669"/>
    <property type="project" value="InterPro"/>
</dbReference>
<dbReference type="GO" id="GO:0000156">
    <property type="term" value="F:phosphorelay response regulator activity"/>
    <property type="evidence" value="ECO:0007669"/>
    <property type="project" value="InterPro"/>
</dbReference>
<dbReference type="PANTHER" id="PTHR37299">
    <property type="entry name" value="TRANSCRIPTIONAL REGULATOR-RELATED"/>
    <property type="match status" value="1"/>
</dbReference>
<protein>
    <submittedName>
        <fullName evidence="4">LytTR family two component transcriptional regulator</fullName>
    </submittedName>
</protein>
<evidence type="ECO:0000313" key="4">
    <source>
        <dbReference type="EMBL" id="TDT71587.1"/>
    </source>
</evidence>
<name>A0AA46DZQ8_9FUSO</name>
<gene>
    <name evidence="4" type="ORF">EV215_0965</name>
</gene>
<dbReference type="Pfam" id="PF04397">
    <property type="entry name" value="LytTR"/>
    <property type="match status" value="1"/>
</dbReference>
<dbReference type="EMBL" id="SOBG01000003">
    <property type="protein sequence ID" value="TDT71587.1"/>
    <property type="molecule type" value="Genomic_DNA"/>
</dbReference>
<dbReference type="InterPro" id="IPR046947">
    <property type="entry name" value="LytR-like"/>
</dbReference>
<dbReference type="SUPFAM" id="SSF52172">
    <property type="entry name" value="CheY-like"/>
    <property type="match status" value="1"/>
</dbReference>
<dbReference type="Pfam" id="PF00072">
    <property type="entry name" value="Response_reg"/>
    <property type="match status" value="1"/>
</dbReference>
<dbReference type="SMART" id="SM00850">
    <property type="entry name" value="LytTR"/>
    <property type="match status" value="1"/>
</dbReference>